<protein>
    <submittedName>
        <fullName evidence="3">Thiamine-binding protein</fullName>
    </submittedName>
</protein>
<evidence type="ECO:0000313" key="4">
    <source>
        <dbReference type="Proteomes" id="UP001560573"/>
    </source>
</evidence>
<dbReference type="Gene3D" id="3.30.70.930">
    <property type="match status" value="1"/>
</dbReference>
<gene>
    <name evidence="3" type="ORF">QTN47_04370</name>
</gene>
<dbReference type="InterPro" id="IPR002767">
    <property type="entry name" value="Thiamine_BP"/>
</dbReference>
<dbReference type="Pfam" id="PF01910">
    <property type="entry name" value="Thiamine_BP"/>
    <property type="match status" value="1"/>
</dbReference>
<dbReference type="EMBL" id="JAULBC010000001">
    <property type="protein sequence ID" value="MEX6686714.1"/>
    <property type="molecule type" value="Genomic_DNA"/>
</dbReference>
<feature type="domain" description="Thiamine-binding protein" evidence="2">
    <location>
        <begin position="8"/>
        <end position="97"/>
    </location>
</feature>
<dbReference type="PANTHER" id="PTHR33777:SF1">
    <property type="entry name" value="UPF0045 PROTEIN ECM15"/>
    <property type="match status" value="1"/>
</dbReference>
<comment type="caution">
    <text evidence="3">The sequence shown here is derived from an EMBL/GenBank/DDBJ whole genome shotgun (WGS) entry which is preliminary data.</text>
</comment>
<evidence type="ECO:0000313" key="3">
    <source>
        <dbReference type="EMBL" id="MEX6686714.1"/>
    </source>
</evidence>
<accession>A0ABV3ZBW3</accession>
<dbReference type="SUPFAM" id="SSF89957">
    <property type="entry name" value="MTH1187/YkoF-like"/>
    <property type="match status" value="1"/>
</dbReference>
<dbReference type="RefSeq" id="WP_369328110.1">
    <property type="nucleotide sequence ID" value="NZ_JAULBC010000001.1"/>
</dbReference>
<keyword evidence="4" id="KW-1185">Reference proteome</keyword>
<reference evidence="3 4" key="1">
    <citation type="submission" date="2023-07" db="EMBL/GenBank/DDBJ databases">
        <authorList>
            <person name="Lian W.-H."/>
        </authorList>
    </citation>
    <scope>NUCLEOTIDE SEQUENCE [LARGE SCALE GENOMIC DNA]</scope>
    <source>
        <strain evidence="3 4">SYSU DXS3180</strain>
    </source>
</reference>
<evidence type="ECO:0000259" key="2">
    <source>
        <dbReference type="Pfam" id="PF01910"/>
    </source>
</evidence>
<organism evidence="3 4">
    <name type="scientific">Danxiaibacter flavus</name>
    <dbReference type="NCBI Taxonomy" id="3049108"/>
    <lineage>
        <taxon>Bacteria</taxon>
        <taxon>Pseudomonadati</taxon>
        <taxon>Bacteroidota</taxon>
        <taxon>Chitinophagia</taxon>
        <taxon>Chitinophagales</taxon>
        <taxon>Chitinophagaceae</taxon>
        <taxon>Danxiaibacter</taxon>
    </lineage>
</organism>
<dbReference type="PANTHER" id="PTHR33777">
    <property type="entry name" value="UPF0045 PROTEIN ECM15"/>
    <property type="match status" value="1"/>
</dbReference>
<sequence length="99" mass="11468">MHDFIINASIQIVPVVQDRHPYEWVDEAIAVIQQSGIKYEVGAFNTVLEGRYEDVMKVIDDVNEFLYFKGCSEWISNVQIQIRSNGDITANEKTDKFRQ</sequence>
<name>A0ABV3ZBW3_9BACT</name>
<dbReference type="Proteomes" id="UP001560573">
    <property type="component" value="Unassembled WGS sequence"/>
</dbReference>
<dbReference type="InterPro" id="IPR029756">
    <property type="entry name" value="MTH1187/YkoF-like"/>
</dbReference>
<comment type="similarity">
    <text evidence="1">Belongs to the UPF0045 family.</text>
</comment>
<dbReference type="InterPro" id="IPR051614">
    <property type="entry name" value="UPF0045_domain"/>
</dbReference>
<proteinExistence type="inferred from homology"/>
<evidence type="ECO:0000256" key="1">
    <source>
        <dbReference type="ARBA" id="ARBA00010272"/>
    </source>
</evidence>